<proteinExistence type="predicted"/>
<evidence type="ECO:0000313" key="1">
    <source>
        <dbReference type="EMBL" id="KAJ9079019.1"/>
    </source>
</evidence>
<evidence type="ECO:0000313" key="2">
    <source>
        <dbReference type="Proteomes" id="UP001165960"/>
    </source>
</evidence>
<keyword evidence="2" id="KW-1185">Reference proteome</keyword>
<protein>
    <submittedName>
        <fullName evidence="1">Na+/H+ antiporter</fullName>
    </submittedName>
</protein>
<dbReference type="EMBL" id="QTSX02002131">
    <property type="protein sequence ID" value="KAJ9079019.1"/>
    <property type="molecule type" value="Genomic_DNA"/>
</dbReference>
<reference evidence="1" key="1">
    <citation type="submission" date="2022-04" db="EMBL/GenBank/DDBJ databases">
        <title>Genome of the entomopathogenic fungus Entomophthora muscae.</title>
        <authorList>
            <person name="Elya C."/>
            <person name="Lovett B.R."/>
            <person name="Lee E."/>
            <person name="Macias A.M."/>
            <person name="Hajek A.E."/>
            <person name="De Bivort B.L."/>
            <person name="Kasson M.T."/>
            <person name="De Fine Licht H.H."/>
            <person name="Stajich J.E."/>
        </authorList>
    </citation>
    <scope>NUCLEOTIDE SEQUENCE</scope>
    <source>
        <strain evidence="1">Berkeley</strain>
    </source>
</reference>
<dbReference type="Proteomes" id="UP001165960">
    <property type="component" value="Unassembled WGS sequence"/>
</dbReference>
<gene>
    <name evidence="1" type="primary">CNH1_3</name>
    <name evidence="1" type="ORF">DSO57_1000654</name>
</gene>
<comment type="caution">
    <text evidence="1">The sequence shown here is derived from an EMBL/GenBank/DDBJ whole genome shotgun (WGS) entry which is preliminary data.</text>
</comment>
<accession>A0ACC2TWT3</accession>
<organism evidence="1 2">
    <name type="scientific">Entomophthora muscae</name>
    <dbReference type="NCBI Taxonomy" id="34485"/>
    <lineage>
        <taxon>Eukaryota</taxon>
        <taxon>Fungi</taxon>
        <taxon>Fungi incertae sedis</taxon>
        <taxon>Zoopagomycota</taxon>
        <taxon>Entomophthoromycotina</taxon>
        <taxon>Entomophthoromycetes</taxon>
        <taxon>Entomophthorales</taxon>
        <taxon>Entomophthoraceae</taxon>
        <taxon>Entomophthora</taxon>
    </lineage>
</organism>
<sequence>MGTMAIIGSDDLFCCFVAGSSFNWGGWYRVETEKGELHDVVEMLFNYSFFIYLGTIIPGLLTPHQPSESAPRPCWRLVLSSFCFAAYQDFF</sequence>
<name>A0ACC2TWT3_9FUNG</name>